<feature type="region of interest" description="Disordered" evidence="1">
    <location>
        <begin position="11"/>
        <end position="49"/>
    </location>
</feature>
<dbReference type="EMBL" id="SEOQ01001255">
    <property type="protein sequence ID" value="TFY52756.1"/>
    <property type="molecule type" value="Genomic_DNA"/>
</dbReference>
<feature type="compositionally biased region" description="Low complexity" evidence="1">
    <location>
        <begin position="12"/>
        <end position="22"/>
    </location>
</feature>
<dbReference type="Proteomes" id="UP000298327">
    <property type="component" value="Unassembled WGS sequence"/>
</dbReference>
<organism evidence="2 3">
    <name type="scientific">Dentipellis fragilis</name>
    <dbReference type="NCBI Taxonomy" id="205917"/>
    <lineage>
        <taxon>Eukaryota</taxon>
        <taxon>Fungi</taxon>
        <taxon>Dikarya</taxon>
        <taxon>Basidiomycota</taxon>
        <taxon>Agaricomycotina</taxon>
        <taxon>Agaricomycetes</taxon>
        <taxon>Russulales</taxon>
        <taxon>Hericiaceae</taxon>
        <taxon>Dentipellis</taxon>
    </lineage>
</organism>
<accession>A0A4Y9XRP2</accession>
<feature type="region of interest" description="Disordered" evidence="1">
    <location>
        <begin position="155"/>
        <end position="209"/>
    </location>
</feature>
<keyword evidence="3" id="KW-1185">Reference proteome</keyword>
<protein>
    <recommendedName>
        <fullName evidence="4">DUF4050 domain-containing protein</fullName>
    </recommendedName>
</protein>
<comment type="caution">
    <text evidence="2">The sequence shown here is derived from an EMBL/GenBank/DDBJ whole genome shotgun (WGS) entry which is preliminary data.</text>
</comment>
<name>A0A4Y9XRP2_9AGAM</name>
<evidence type="ECO:0000313" key="2">
    <source>
        <dbReference type="EMBL" id="TFY52756.1"/>
    </source>
</evidence>
<proteinExistence type="predicted"/>
<feature type="compositionally biased region" description="Low complexity" evidence="1">
    <location>
        <begin position="163"/>
        <end position="187"/>
    </location>
</feature>
<evidence type="ECO:0008006" key="4">
    <source>
        <dbReference type="Google" id="ProtNLM"/>
    </source>
</evidence>
<evidence type="ECO:0000313" key="3">
    <source>
        <dbReference type="Proteomes" id="UP000298327"/>
    </source>
</evidence>
<reference evidence="2 3" key="1">
    <citation type="submission" date="2019-02" db="EMBL/GenBank/DDBJ databases">
        <title>Genome sequencing of the rare red list fungi Dentipellis fragilis.</title>
        <authorList>
            <person name="Buettner E."/>
            <person name="Kellner H."/>
        </authorList>
    </citation>
    <scope>NUCLEOTIDE SEQUENCE [LARGE SCALE GENOMIC DNA]</scope>
    <source>
        <strain evidence="2 3">DSM 105465</strain>
    </source>
</reference>
<gene>
    <name evidence="2" type="ORF">EVG20_g10417</name>
</gene>
<dbReference type="AlphaFoldDB" id="A0A4Y9XRP2"/>
<dbReference type="OrthoDB" id="3366194at2759"/>
<feature type="compositionally biased region" description="Pro residues" evidence="1">
    <location>
        <begin position="23"/>
        <end position="34"/>
    </location>
</feature>
<evidence type="ECO:0000256" key="1">
    <source>
        <dbReference type="SAM" id="MobiDB-lite"/>
    </source>
</evidence>
<sequence length="209" mass="22245">MIPGSLYNFLTSSGSNNSKSSPSPAPLDPDPPSPFDLILSDHPGLPEPGPAHFEARRALWLSPPSTPIHRQPVAPSPSRARLEDLLNQPGALQDDHVWDVGLSRVWKALINGARLTKRLPLDAVVKILYAGWLRDGTWPEGAANIDEDNFFGSSTYVLPEPQPQSQPQSLSPLPVAPSLSAADSLASGVPSGESSAMAIEDSQMDESAS</sequence>